<reference evidence="5 6" key="1">
    <citation type="journal article" date="2019" name="Int. J. Syst. Evol. Microbiol.">
        <title>The Global Catalogue of Microorganisms (GCM) 10K type strain sequencing project: providing services to taxonomists for standard genome sequencing and annotation.</title>
        <authorList>
            <consortium name="The Broad Institute Genomics Platform"/>
            <consortium name="The Broad Institute Genome Sequencing Center for Infectious Disease"/>
            <person name="Wu L."/>
            <person name="Ma J."/>
        </authorList>
    </citation>
    <scope>NUCLEOTIDE SEQUENCE [LARGE SCALE GENOMIC DNA]</scope>
    <source>
        <strain evidence="5 6">JCM 14969</strain>
    </source>
</reference>
<name>A0ABN2C5Q0_9ACTN</name>
<evidence type="ECO:0000313" key="5">
    <source>
        <dbReference type="EMBL" id="GAA1553245.1"/>
    </source>
</evidence>
<dbReference type="Gene3D" id="3.30.420.40">
    <property type="match status" value="1"/>
</dbReference>
<dbReference type="SUPFAM" id="SSF53067">
    <property type="entry name" value="Actin-like ATPase domain"/>
    <property type="match status" value="1"/>
</dbReference>
<evidence type="ECO:0000256" key="1">
    <source>
        <dbReference type="ARBA" id="ARBA00004496"/>
    </source>
</evidence>
<gene>
    <name evidence="5" type="ORF">GCM10009789_03440</name>
</gene>
<evidence type="ECO:0000313" key="6">
    <source>
        <dbReference type="Proteomes" id="UP001500393"/>
    </source>
</evidence>
<comment type="subcellular location">
    <subcellularLocation>
        <location evidence="1">Cytoplasm</location>
    </subcellularLocation>
</comment>
<accession>A0ABN2C5Q0</accession>
<dbReference type="Proteomes" id="UP001500393">
    <property type="component" value="Unassembled WGS sequence"/>
</dbReference>
<comment type="caution">
    <text evidence="5">The sequence shown here is derived from an EMBL/GenBank/DDBJ whole genome shotgun (WGS) entry which is preliminary data.</text>
</comment>
<evidence type="ECO:0000256" key="4">
    <source>
        <dbReference type="ARBA" id="ARBA00022840"/>
    </source>
</evidence>
<dbReference type="PANTHER" id="PTHR42749:SF1">
    <property type="entry name" value="CELL SHAPE-DETERMINING PROTEIN MREB"/>
    <property type="match status" value="1"/>
</dbReference>
<keyword evidence="2" id="KW-0963">Cytoplasm</keyword>
<sequence>MTGTAHLLGRLLLDRTDLAPRPEMVVVTIPVLCSEADRRGVLAAVEILQPRTVITVDGVKAAAIGARTDLARPLLVIDLGARLTELAVLADGAVLEARSTPHGTADLRTSISIDDLVENIRTMVADLLRHDCGAQVVDALDRGPLLAGGGALLPAITYQLSKHLACRVQPAPAPYTVALRGAGAVALAALRHPGSR</sequence>
<keyword evidence="6" id="KW-1185">Reference proteome</keyword>
<dbReference type="EMBL" id="BAAAOS010000005">
    <property type="protein sequence ID" value="GAA1553245.1"/>
    <property type="molecule type" value="Genomic_DNA"/>
</dbReference>
<evidence type="ECO:0000256" key="3">
    <source>
        <dbReference type="ARBA" id="ARBA00022741"/>
    </source>
</evidence>
<organism evidence="5 6">
    <name type="scientific">Kribbella sancticallisti</name>
    <dbReference type="NCBI Taxonomy" id="460087"/>
    <lineage>
        <taxon>Bacteria</taxon>
        <taxon>Bacillati</taxon>
        <taxon>Actinomycetota</taxon>
        <taxon>Actinomycetes</taxon>
        <taxon>Propionibacteriales</taxon>
        <taxon>Kribbellaceae</taxon>
        <taxon>Kribbella</taxon>
    </lineage>
</organism>
<evidence type="ECO:0008006" key="7">
    <source>
        <dbReference type="Google" id="ProtNLM"/>
    </source>
</evidence>
<dbReference type="InterPro" id="IPR056546">
    <property type="entry name" value="MreB_MamK-like"/>
</dbReference>
<keyword evidence="4" id="KW-0067">ATP-binding</keyword>
<evidence type="ECO:0000256" key="2">
    <source>
        <dbReference type="ARBA" id="ARBA00022490"/>
    </source>
</evidence>
<keyword evidence="3" id="KW-0547">Nucleotide-binding</keyword>
<dbReference type="InterPro" id="IPR043129">
    <property type="entry name" value="ATPase_NBD"/>
</dbReference>
<proteinExistence type="predicted"/>
<protein>
    <recommendedName>
        <fullName evidence="7">Rod shape-determining protein MreB</fullName>
    </recommendedName>
</protein>
<dbReference type="Pfam" id="PF06723">
    <property type="entry name" value="MreB_Mbl"/>
    <property type="match status" value="2"/>
</dbReference>
<dbReference type="PANTHER" id="PTHR42749">
    <property type="entry name" value="CELL SHAPE-DETERMINING PROTEIN MREB"/>
    <property type="match status" value="1"/>
</dbReference>